<dbReference type="RefSeq" id="WP_025296969.1">
    <property type="nucleotide sequence ID" value="NZ_CP028833.1"/>
</dbReference>
<sequence>MASITDVARYILLQNGSLTTMKLQKLVYYSQAQSLVKTGSPLFEADFYAWRAGPVAPELFRHHRGKFFVTAEAIESSGEQLGVEERVLIDEVCAELGSLSGQELSERTHAEAPWVDARGDLEPAARGSEIITKDAIAEYYREHPVIAA</sequence>
<dbReference type="InterPro" id="IPR025272">
    <property type="entry name" value="SocA_Panacea"/>
</dbReference>
<evidence type="ECO:0000259" key="1">
    <source>
        <dbReference type="Pfam" id="PF13274"/>
    </source>
</evidence>
<dbReference type="Pfam" id="PF13274">
    <property type="entry name" value="SocA_Panacea"/>
    <property type="match status" value="1"/>
</dbReference>
<protein>
    <submittedName>
        <fullName evidence="2">Type II toxin-antitoxin system antitoxin SocA domain-containing protein</fullName>
    </submittedName>
</protein>
<keyword evidence="3" id="KW-1185">Reference proteome</keyword>
<dbReference type="Proteomes" id="UP001555100">
    <property type="component" value="Unassembled WGS sequence"/>
</dbReference>
<gene>
    <name evidence="2" type="ORF">V3M73_05015</name>
</gene>
<accession>A0ABV3NAZ8</accession>
<evidence type="ECO:0000313" key="2">
    <source>
        <dbReference type="EMBL" id="MEW6954380.1"/>
    </source>
</evidence>
<evidence type="ECO:0000313" key="3">
    <source>
        <dbReference type="Proteomes" id="UP001555100"/>
    </source>
</evidence>
<comment type="caution">
    <text evidence="2">The sequence shown here is derived from an EMBL/GenBank/DDBJ whole genome shotgun (WGS) entry which is preliminary data.</text>
</comment>
<reference evidence="2 3" key="1">
    <citation type="submission" date="2024-01" db="EMBL/GenBank/DDBJ databases">
        <title>Genomic analysis and antimicrobial resistance profiles of Trueperella pyogenes isolated from domestic and wild animals.</title>
        <authorList>
            <person name="Magossi G."/>
            <person name="Gzyl K.E."/>
            <person name="Holman D.B."/>
            <person name="Amat S."/>
        </authorList>
    </citation>
    <scope>NUCLEOTIDE SEQUENCE [LARGE SCALE GENOMIC DNA]</scope>
    <source>
        <strain evidence="2 3">1494</strain>
    </source>
</reference>
<feature type="domain" description="Antitoxin SocA-like Panacea" evidence="1">
    <location>
        <begin position="23"/>
        <end position="114"/>
    </location>
</feature>
<name>A0ABV3NAZ8_9ACTO</name>
<organism evidence="2 3">
    <name type="scientific">Trueperella pyogenes</name>
    <dbReference type="NCBI Taxonomy" id="1661"/>
    <lineage>
        <taxon>Bacteria</taxon>
        <taxon>Bacillati</taxon>
        <taxon>Actinomycetota</taxon>
        <taxon>Actinomycetes</taxon>
        <taxon>Actinomycetales</taxon>
        <taxon>Actinomycetaceae</taxon>
        <taxon>Trueperella</taxon>
    </lineage>
</organism>
<dbReference type="EMBL" id="JBAGNM010000003">
    <property type="protein sequence ID" value="MEW6954380.1"/>
    <property type="molecule type" value="Genomic_DNA"/>
</dbReference>
<proteinExistence type="predicted"/>